<dbReference type="GO" id="GO:0008745">
    <property type="term" value="F:N-acetylmuramoyl-L-alanine amidase activity"/>
    <property type="evidence" value="ECO:0007669"/>
    <property type="project" value="InterPro"/>
</dbReference>
<dbReference type="InterPro" id="IPR036505">
    <property type="entry name" value="Amidase/PGRP_sf"/>
</dbReference>
<reference evidence="4" key="1">
    <citation type="submission" date="2016-10" db="EMBL/GenBank/DDBJ databases">
        <authorList>
            <person name="Varghese N."/>
            <person name="Submissions S."/>
        </authorList>
    </citation>
    <scope>NUCLEOTIDE SEQUENCE [LARGE SCALE GENOMIC DNA]</scope>
    <source>
        <strain evidence="4">DSM 17934</strain>
    </source>
</reference>
<dbReference type="PANTHER" id="PTHR34408:SF1">
    <property type="entry name" value="GLYCOSYL HYDROLASE FAMILY 19 DOMAIN-CONTAINING PROTEIN HI_1415"/>
    <property type="match status" value="1"/>
</dbReference>
<dbReference type="GO" id="GO:0009253">
    <property type="term" value="P:peptidoglycan catabolic process"/>
    <property type="evidence" value="ECO:0007669"/>
    <property type="project" value="InterPro"/>
</dbReference>
<dbReference type="EMBL" id="FNYA01000002">
    <property type="protein sequence ID" value="SEI63387.1"/>
    <property type="molecule type" value="Genomic_DNA"/>
</dbReference>
<sequence>METKNGFTKLSPKEFELWLSNIRLGRTILKIQQHHTFIPSYVHFNGSNHFERQLAMKQYHTVQNGWQDIGQHFTIFPDGSIVTGRSLEKSPACITNQNVHSICIENFGNFDINGDEMTVEQRESILTVTAALCKRFNLQVDSNSIVYHHWFRLDNGLRTNGGVNTKSCPGTAFFGGNKVVDFDKNFKPLVIERLKGDVKTNLNAVLYFVCVTSSTLNIRSLPTANSSKVTDRPSLVMGAILRIYEEKDGWYKISSSQSHWISSKFTKQVKRAEVNADTLNVRTGPDVKFSKSYSIQKGEIVFLFEEKNGWCRIGMEEKWVSAKFLNF</sequence>
<dbReference type="STRING" id="402734.SAMN05660918_1222"/>
<dbReference type="InterPro" id="IPR052354">
    <property type="entry name" value="Cell_Wall_Dynamics_Protein"/>
</dbReference>
<evidence type="ECO:0000259" key="1">
    <source>
        <dbReference type="Pfam" id="PF01510"/>
    </source>
</evidence>
<dbReference type="Pfam" id="PF01510">
    <property type="entry name" value="Amidase_2"/>
    <property type="match status" value="1"/>
</dbReference>
<dbReference type="Gene3D" id="2.30.30.40">
    <property type="entry name" value="SH3 Domains"/>
    <property type="match status" value="2"/>
</dbReference>
<dbReference type="Proteomes" id="UP000199702">
    <property type="component" value="Unassembled WGS sequence"/>
</dbReference>
<dbReference type="SUPFAM" id="SSF55846">
    <property type="entry name" value="N-acetylmuramoyl-L-alanine amidase-like"/>
    <property type="match status" value="1"/>
</dbReference>
<dbReference type="Gene3D" id="3.40.80.10">
    <property type="entry name" value="Peptidoglycan recognition protein-like"/>
    <property type="match status" value="1"/>
</dbReference>
<dbReference type="InterPro" id="IPR002502">
    <property type="entry name" value="Amidase_domain"/>
</dbReference>
<dbReference type="RefSeq" id="WP_091309727.1">
    <property type="nucleotide sequence ID" value="NZ_CBCSJU010000002.1"/>
</dbReference>
<dbReference type="InterPro" id="IPR003646">
    <property type="entry name" value="SH3-like_bac-type"/>
</dbReference>
<dbReference type="OrthoDB" id="2812205at2"/>
<dbReference type="AlphaFoldDB" id="A0A1H6SF26"/>
<proteinExistence type="predicted"/>
<protein>
    <submittedName>
        <fullName evidence="3">SH3 domain-containing protein</fullName>
    </submittedName>
</protein>
<evidence type="ECO:0000313" key="3">
    <source>
        <dbReference type="EMBL" id="SEI63387.1"/>
    </source>
</evidence>
<keyword evidence="4" id="KW-1185">Reference proteome</keyword>
<accession>A0A1H6SF26</accession>
<evidence type="ECO:0000259" key="2">
    <source>
        <dbReference type="Pfam" id="PF08239"/>
    </source>
</evidence>
<feature type="domain" description="SH3b" evidence="2">
    <location>
        <begin position="277"/>
        <end position="325"/>
    </location>
</feature>
<evidence type="ECO:0000313" key="4">
    <source>
        <dbReference type="Proteomes" id="UP000199702"/>
    </source>
</evidence>
<dbReference type="CDD" id="cd06583">
    <property type="entry name" value="PGRP"/>
    <property type="match status" value="1"/>
</dbReference>
<organism evidence="3 4">
    <name type="scientific">Flavobacterium terrigena</name>
    <dbReference type="NCBI Taxonomy" id="402734"/>
    <lineage>
        <taxon>Bacteria</taxon>
        <taxon>Pseudomonadati</taxon>
        <taxon>Bacteroidota</taxon>
        <taxon>Flavobacteriia</taxon>
        <taxon>Flavobacteriales</taxon>
        <taxon>Flavobacteriaceae</taxon>
        <taxon>Flavobacterium</taxon>
    </lineage>
</organism>
<dbReference type="PANTHER" id="PTHR34408">
    <property type="entry name" value="FAMILY PROTEIN, PUTATIVE-RELATED"/>
    <property type="match status" value="1"/>
</dbReference>
<dbReference type="Pfam" id="PF08239">
    <property type="entry name" value="SH3_3"/>
    <property type="match status" value="1"/>
</dbReference>
<gene>
    <name evidence="3" type="ORF">SAMN05660918_1222</name>
</gene>
<name>A0A1H6SF26_9FLAO</name>
<feature type="domain" description="N-acetylmuramoyl-L-alanine amidase" evidence="1">
    <location>
        <begin position="42"/>
        <end position="170"/>
    </location>
</feature>